<evidence type="ECO:0000313" key="2">
    <source>
        <dbReference type="Proteomes" id="UP001164250"/>
    </source>
</evidence>
<keyword evidence="2" id="KW-1185">Reference proteome</keyword>
<gene>
    <name evidence="1" type="ORF">Patl1_35029</name>
</gene>
<protein>
    <submittedName>
        <fullName evidence="1">Uncharacterized protein</fullName>
    </submittedName>
</protein>
<reference evidence="2" key="1">
    <citation type="journal article" date="2023" name="G3 (Bethesda)">
        <title>Genome assembly and association tests identify interacting loci associated with vigor, precocity, and sex in interspecific pistachio rootstocks.</title>
        <authorList>
            <person name="Palmer W."/>
            <person name="Jacygrad E."/>
            <person name="Sagayaradj S."/>
            <person name="Cavanaugh K."/>
            <person name="Han R."/>
            <person name="Bertier L."/>
            <person name="Beede B."/>
            <person name="Kafkas S."/>
            <person name="Golino D."/>
            <person name="Preece J."/>
            <person name="Michelmore R."/>
        </authorList>
    </citation>
    <scope>NUCLEOTIDE SEQUENCE [LARGE SCALE GENOMIC DNA]</scope>
</reference>
<organism evidence="1 2">
    <name type="scientific">Pistacia atlantica</name>
    <dbReference type="NCBI Taxonomy" id="434234"/>
    <lineage>
        <taxon>Eukaryota</taxon>
        <taxon>Viridiplantae</taxon>
        <taxon>Streptophyta</taxon>
        <taxon>Embryophyta</taxon>
        <taxon>Tracheophyta</taxon>
        <taxon>Spermatophyta</taxon>
        <taxon>Magnoliopsida</taxon>
        <taxon>eudicotyledons</taxon>
        <taxon>Gunneridae</taxon>
        <taxon>Pentapetalae</taxon>
        <taxon>rosids</taxon>
        <taxon>malvids</taxon>
        <taxon>Sapindales</taxon>
        <taxon>Anacardiaceae</taxon>
        <taxon>Pistacia</taxon>
    </lineage>
</organism>
<sequence>MDGMAVGGGGGDFGVSGGREERGCGCGCKKNKTMSYLPPHLRNSTSNSMSKASPTNSSVATLNTDHSKLSFSSNSNSVASFSNAFRRTAAAQTLPEPFFATWKPSDRILRLQPQ</sequence>
<dbReference type="Proteomes" id="UP001164250">
    <property type="component" value="Chromosome 15"/>
</dbReference>
<proteinExistence type="predicted"/>
<dbReference type="EMBL" id="CM047910">
    <property type="protein sequence ID" value="KAJ0076373.1"/>
    <property type="molecule type" value="Genomic_DNA"/>
</dbReference>
<evidence type="ECO:0000313" key="1">
    <source>
        <dbReference type="EMBL" id="KAJ0076373.1"/>
    </source>
</evidence>
<comment type="caution">
    <text evidence="1">The sequence shown here is derived from an EMBL/GenBank/DDBJ whole genome shotgun (WGS) entry which is preliminary data.</text>
</comment>
<name>A0ACC0ZVZ1_9ROSI</name>
<accession>A0ACC0ZVZ1</accession>